<dbReference type="InterPro" id="IPR055399">
    <property type="entry name" value="CC_BshC"/>
</dbReference>
<gene>
    <name evidence="2 5" type="primary">bshC</name>
    <name evidence="5" type="ORF">GJ688_17435</name>
</gene>
<keyword evidence="1 2" id="KW-0436">Ligase</keyword>
<dbReference type="HAMAP" id="MF_01867">
    <property type="entry name" value="BshC"/>
    <property type="match status" value="1"/>
</dbReference>
<organism evidence="5 6">
    <name type="scientific">Heliobacterium mobile</name>
    <name type="common">Heliobacillus mobilis</name>
    <dbReference type="NCBI Taxonomy" id="28064"/>
    <lineage>
        <taxon>Bacteria</taxon>
        <taxon>Bacillati</taxon>
        <taxon>Bacillota</taxon>
        <taxon>Clostridia</taxon>
        <taxon>Eubacteriales</taxon>
        <taxon>Heliobacteriaceae</taxon>
        <taxon>Heliobacterium</taxon>
    </lineage>
</organism>
<evidence type="ECO:0000256" key="1">
    <source>
        <dbReference type="ARBA" id="ARBA00022598"/>
    </source>
</evidence>
<accession>A0A6I3SNX8</accession>
<feature type="domain" description="Bacillithiol biosynthesis BshC N-terminal Rossmann-like" evidence="3">
    <location>
        <begin position="11"/>
        <end position="388"/>
    </location>
</feature>
<evidence type="ECO:0000313" key="6">
    <source>
        <dbReference type="Proteomes" id="UP000430670"/>
    </source>
</evidence>
<dbReference type="OrthoDB" id="9765151at2"/>
<comment type="similarity">
    <text evidence="2">Belongs to the BshC family.</text>
</comment>
<dbReference type="EC" id="6.-.-.-" evidence="2"/>
<dbReference type="Pfam" id="PF10079">
    <property type="entry name" value="Rossmann-like_BshC"/>
    <property type="match status" value="1"/>
</dbReference>
<protein>
    <recommendedName>
        <fullName evidence="2">Putative cysteine ligase BshC</fullName>
        <ecNumber evidence="2">6.-.-.-</ecNumber>
    </recommendedName>
</protein>
<evidence type="ECO:0000256" key="2">
    <source>
        <dbReference type="HAMAP-Rule" id="MF_01867"/>
    </source>
</evidence>
<dbReference type="AlphaFoldDB" id="A0A6I3SNX8"/>
<dbReference type="InterPro" id="IPR011199">
    <property type="entry name" value="Bacillithiol_biosynth_BshC"/>
</dbReference>
<sequence>MRFEKSDTLFSGIAKAYVEREAEVASLFSYDFQDERSFYRRVDHLDGNRNIPRQQVSQFLADFQKQLCQAVGLDPVKNAAVENALRLAESNSLAMVTGQQAGLFTGPLYTVYKAITCIAQARYWEERLNRPVIPIFWVASEDHDFEESSQVQVLRGEQLLRVTVTESPEEVRQAVGHRPLPEDLLAAVDEFLAAVADTTVREEWQPLLRDLPAKVTSLNGYFAAILHRLLGSYGLVVLDPLMPGLKALPESRDFFSLVMKKSAALSEGLAEGVTAVRGLGYTPQVEKKTTDAHMFYYRERERLALERLSEGFSLRGKKGIFSPDEIFQQIQEDPEAFSPSVVTRPLWQDCLLPTLAYIAGPGEIAYFASYKPVYEALGMEMPPIIPRLSATLVEGFIDRLLQKYDISSVQEIRQGLEERLNQLVAAQDELGIDTLFAELQAKVKLAYEPVLEKISRWDGTIGKAAEENLERVLGQVQFLQNKVHQRHRQRCQESRNHFDKVKKHLWPGGPQERVLNIFPYLFKYDYGIIGQLIELAANDLETHRVLYL</sequence>
<dbReference type="GO" id="GO:0016874">
    <property type="term" value="F:ligase activity"/>
    <property type="evidence" value="ECO:0007669"/>
    <property type="project" value="UniProtKB-UniRule"/>
</dbReference>
<feature type="domain" description="Bacillithiol biosynthesis BshC C-terminal coiled-coil" evidence="4">
    <location>
        <begin position="390"/>
        <end position="548"/>
    </location>
</feature>
<evidence type="ECO:0000259" key="3">
    <source>
        <dbReference type="Pfam" id="PF10079"/>
    </source>
</evidence>
<keyword evidence="6" id="KW-1185">Reference proteome</keyword>
<dbReference type="EMBL" id="WNKU01000033">
    <property type="protein sequence ID" value="MTV50718.1"/>
    <property type="molecule type" value="Genomic_DNA"/>
</dbReference>
<evidence type="ECO:0000313" key="5">
    <source>
        <dbReference type="EMBL" id="MTV50718.1"/>
    </source>
</evidence>
<name>A0A6I3SNX8_HELMO</name>
<comment type="caution">
    <text evidence="5">The sequence shown here is derived from an EMBL/GenBank/DDBJ whole genome shotgun (WGS) entry which is preliminary data.</text>
</comment>
<proteinExistence type="inferred from homology"/>
<dbReference type="Pfam" id="PF24850">
    <property type="entry name" value="CC_BshC"/>
    <property type="match status" value="1"/>
</dbReference>
<comment type="function">
    <text evidence="2">Involved in bacillithiol (BSH) biosynthesis. May catalyze the last step of the pathway, the addition of cysteine to glucosamine malate (GlcN-Mal) to generate BSH.</text>
</comment>
<dbReference type="NCBIfam" id="TIGR03998">
    <property type="entry name" value="thiol_BshC"/>
    <property type="match status" value="1"/>
</dbReference>
<dbReference type="Proteomes" id="UP000430670">
    <property type="component" value="Unassembled WGS sequence"/>
</dbReference>
<reference evidence="5 6" key="1">
    <citation type="submission" date="2019-11" db="EMBL/GenBank/DDBJ databases">
        <title>Whole-genome sequence of a the green, strictly anaerobic photosynthetic bacterium Heliobacillus mobilis DSM 6151.</title>
        <authorList>
            <person name="Kyndt J.A."/>
            <person name="Meyer T.E."/>
        </authorList>
    </citation>
    <scope>NUCLEOTIDE SEQUENCE [LARGE SCALE GENOMIC DNA]</scope>
    <source>
        <strain evidence="5 6">DSM 6151</strain>
    </source>
</reference>
<evidence type="ECO:0000259" key="4">
    <source>
        <dbReference type="Pfam" id="PF24850"/>
    </source>
</evidence>
<dbReference type="PIRSF" id="PIRSF012535">
    <property type="entry name" value="UCP012535"/>
    <property type="match status" value="1"/>
</dbReference>
<dbReference type="InterPro" id="IPR055398">
    <property type="entry name" value="Rossmann-like_BshC"/>
</dbReference>
<dbReference type="RefSeq" id="WP_155477797.1">
    <property type="nucleotide sequence ID" value="NZ_WNKU01000033.1"/>
</dbReference>